<name>A0A8K0IAQ2_COCNU</name>
<evidence type="ECO:0000256" key="8">
    <source>
        <dbReference type="ARBA" id="ARBA00023125"/>
    </source>
</evidence>
<dbReference type="SUPFAM" id="SSF46689">
    <property type="entry name" value="Homeodomain-like"/>
    <property type="match status" value="1"/>
</dbReference>
<comment type="subcellular location">
    <subcellularLocation>
        <location evidence="2">Nucleus</location>
    </subcellularLocation>
</comment>
<keyword evidence="4" id="KW-0479">Metal-binding</keyword>
<dbReference type="GO" id="GO:0000976">
    <property type="term" value="F:transcription cis-regulatory region binding"/>
    <property type="evidence" value="ECO:0007669"/>
    <property type="project" value="TreeGrafter"/>
</dbReference>
<dbReference type="GO" id="GO:0005634">
    <property type="term" value="C:nucleus"/>
    <property type="evidence" value="ECO:0007669"/>
    <property type="project" value="UniProtKB-SubCell"/>
</dbReference>
<evidence type="ECO:0000256" key="9">
    <source>
        <dbReference type="ARBA" id="ARBA00023155"/>
    </source>
</evidence>
<evidence type="ECO:0000256" key="10">
    <source>
        <dbReference type="ARBA" id="ARBA00023163"/>
    </source>
</evidence>
<dbReference type="Proteomes" id="UP000797356">
    <property type="component" value="Chromosome 6"/>
</dbReference>
<dbReference type="PANTHER" id="PTHR31948">
    <property type="entry name" value="ZINC-FINGER HOMEODOMAIN PROTEIN 2"/>
    <property type="match status" value="1"/>
</dbReference>
<feature type="compositionally biased region" description="Low complexity" evidence="12">
    <location>
        <begin position="64"/>
        <end position="73"/>
    </location>
</feature>
<evidence type="ECO:0000256" key="12">
    <source>
        <dbReference type="SAM" id="MobiDB-lite"/>
    </source>
</evidence>
<keyword evidence="6" id="KW-0862">Zinc</keyword>
<dbReference type="InterPro" id="IPR006455">
    <property type="entry name" value="Homeodomain_ZF_HD"/>
</dbReference>
<evidence type="ECO:0000313" key="15">
    <source>
        <dbReference type="Proteomes" id="UP000797356"/>
    </source>
</evidence>
<evidence type="ECO:0000256" key="1">
    <source>
        <dbReference type="ARBA" id="ARBA00004049"/>
    </source>
</evidence>
<dbReference type="GO" id="GO:0050793">
    <property type="term" value="P:regulation of developmental process"/>
    <property type="evidence" value="ECO:0007669"/>
    <property type="project" value="TreeGrafter"/>
</dbReference>
<feature type="compositionally biased region" description="Pro residues" evidence="12">
    <location>
        <begin position="93"/>
        <end position="108"/>
    </location>
</feature>
<dbReference type="NCBIfam" id="TIGR01565">
    <property type="entry name" value="homeo_ZF_HD"/>
    <property type="match status" value="1"/>
</dbReference>
<keyword evidence="7" id="KW-0805">Transcription regulation</keyword>
<evidence type="ECO:0000256" key="3">
    <source>
        <dbReference type="ARBA" id="ARBA00011416"/>
    </source>
</evidence>
<evidence type="ECO:0000256" key="4">
    <source>
        <dbReference type="ARBA" id="ARBA00022723"/>
    </source>
</evidence>
<accession>A0A8K0IAQ2</accession>
<dbReference type="PANTHER" id="PTHR31948:SF167">
    <property type="entry name" value="ZINC-FINGER HOMEODOMAIN PROTEIN 6"/>
    <property type="match status" value="1"/>
</dbReference>
<keyword evidence="9 14" id="KW-0371">Homeobox</keyword>
<evidence type="ECO:0000256" key="2">
    <source>
        <dbReference type="ARBA" id="ARBA00004123"/>
    </source>
</evidence>
<comment type="function">
    <text evidence="1">Putative transcription factor.</text>
</comment>
<feature type="domain" description="ZF-HD dimerization-type" evidence="13">
    <location>
        <begin position="149"/>
        <end position="198"/>
    </location>
</feature>
<proteinExistence type="predicted"/>
<dbReference type="EMBL" id="CM017877">
    <property type="protein sequence ID" value="KAG1346848.1"/>
    <property type="molecule type" value="Genomic_DNA"/>
</dbReference>
<comment type="caution">
    <text evidence="14">The sequence shown here is derived from an EMBL/GenBank/DDBJ whole genome shotgun (WGS) entry which is preliminary data.</text>
</comment>
<keyword evidence="11" id="KW-0539">Nucleus</keyword>
<feature type="region of interest" description="Disordered" evidence="12">
    <location>
        <begin position="1"/>
        <end position="30"/>
    </location>
</feature>
<feature type="region of interest" description="Disordered" evidence="12">
    <location>
        <begin position="43"/>
        <end position="141"/>
    </location>
</feature>
<sequence>MEDSQSSTIHHPLNYAQVEDSNGGFHAGSKVKKDWEGACFANQDEDIGMPSSLGYTNPPPIRGSAFSKPSSSSLLTPRGPGPGNRNGNIFGSTPPPPLNPPADLPLPSHPLGKNPDPPAIRTASPPSGSRPPGGTGKPPAIATESSVRYRECLRNHAAAVGGHVVDGCGEFMPSGEAGTPDALKCAACGCHRSFHRKDVDGELSYYRGAAAARLPLLLPPPHPQAHHHKPYPIAFPPSPSRAVPGSSSAVVAFGGNTSGSGGTTTESSSEERMNAGAPPPPVVSKKRFRTKFTVEQKEKMLAFAERVGWRIHKQDEALVEQFCAEAGVRRQVLKELDFQ</sequence>
<keyword evidence="15" id="KW-1185">Reference proteome</keyword>
<dbReference type="GO" id="GO:0003700">
    <property type="term" value="F:DNA-binding transcription factor activity"/>
    <property type="evidence" value="ECO:0007669"/>
    <property type="project" value="TreeGrafter"/>
</dbReference>
<evidence type="ECO:0000313" key="14">
    <source>
        <dbReference type="EMBL" id="KAG1346848.1"/>
    </source>
</evidence>
<dbReference type="OrthoDB" id="636896at2759"/>
<evidence type="ECO:0000256" key="7">
    <source>
        <dbReference type="ARBA" id="ARBA00023015"/>
    </source>
</evidence>
<dbReference type="GO" id="GO:0008270">
    <property type="term" value="F:zinc ion binding"/>
    <property type="evidence" value="ECO:0007669"/>
    <property type="project" value="UniProtKB-KW"/>
</dbReference>
<evidence type="ECO:0000256" key="11">
    <source>
        <dbReference type="ARBA" id="ARBA00023242"/>
    </source>
</evidence>
<dbReference type="InterPro" id="IPR006456">
    <property type="entry name" value="ZF_HD_homeobox_Cys/His_dimer"/>
</dbReference>
<dbReference type="AlphaFoldDB" id="A0A8K0IAQ2"/>
<keyword evidence="8 14" id="KW-0238">DNA-binding</keyword>
<comment type="subunit">
    <text evidence="3">Homo- and heterodimer with other ZFHD proteins.</text>
</comment>
<dbReference type="Gene3D" id="1.10.10.60">
    <property type="entry name" value="Homeodomain-like"/>
    <property type="match status" value="1"/>
</dbReference>
<dbReference type="Pfam" id="PF04770">
    <property type="entry name" value="ZF-HD_dimer"/>
    <property type="match status" value="1"/>
</dbReference>
<dbReference type="NCBIfam" id="TIGR01566">
    <property type="entry name" value="ZF_HD_prot_N"/>
    <property type="match status" value="1"/>
</dbReference>
<evidence type="ECO:0000259" key="13">
    <source>
        <dbReference type="PROSITE" id="PS51523"/>
    </source>
</evidence>
<evidence type="ECO:0000256" key="6">
    <source>
        <dbReference type="ARBA" id="ARBA00022833"/>
    </source>
</evidence>
<feature type="region of interest" description="Disordered" evidence="12">
    <location>
        <begin position="252"/>
        <end position="284"/>
    </location>
</feature>
<evidence type="ECO:0000256" key="5">
    <source>
        <dbReference type="ARBA" id="ARBA00022771"/>
    </source>
</evidence>
<reference evidence="14" key="1">
    <citation type="journal article" date="2017" name="Gigascience">
        <title>The genome draft of coconut (Cocos nucifera).</title>
        <authorList>
            <person name="Xiao Y."/>
            <person name="Xu P."/>
            <person name="Fan H."/>
            <person name="Baudouin L."/>
            <person name="Xia W."/>
            <person name="Bocs S."/>
            <person name="Xu J."/>
            <person name="Li Q."/>
            <person name="Guo A."/>
            <person name="Zhou L."/>
            <person name="Li J."/>
            <person name="Wu Y."/>
            <person name="Ma Z."/>
            <person name="Armero A."/>
            <person name="Issali A.E."/>
            <person name="Liu N."/>
            <person name="Peng M."/>
            <person name="Yang Y."/>
        </authorList>
    </citation>
    <scope>NUCLEOTIDE SEQUENCE</scope>
    <source>
        <tissue evidence="14">Spear leaf of Hainan Tall coconut</tissue>
    </source>
</reference>
<organism evidence="14 15">
    <name type="scientific">Cocos nucifera</name>
    <name type="common">Coconut palm</name>
    <dbReference type="NCBI Taxonomy" id="13894"/>
    <lineage>
        <taxon>Eukaryota</taxon>
        <taxon>Viridiplantae</taxon>
        <taxon>Streptophyta</taxon>
        <taxon>Embryophyta</taxon>
        <taxon>Tracheophyta</taxon>
        <taxon>Spermatophyta</taxon>
        <taxon>Magnoliopsida</taxon>
        <taxon>Liliopsida</taxon>
        <taxon>Arecaceae</taxon>
        <taxon>Arecoideae</taxon>
        <taxon>Cocoseae</taxon>
        <taxon>Attaleinae</taxon>
        <taxon>Cocos</taxon>
    </lineage>
</organism>
<dbReference type="InterPro" id="IPR009057">
    <property type="entry name" value="Homeodomain-like_sf"/>
</dbReference>
<protein>
    <submittedName>
        <fullName evidence="14">Zinc-finger homeodomain protein 6</fullName>
    </submittedName>
</protein>
<keyword evidence="10" id="KW-0804">Transcription</keyword>
<gene>
    <name evidence="14" type="ORF">COCNU_06G006770</name>
</gene>
<dbReference type="PROSITE" id="PS51523">
    <property type="entry name" value="ZF_HD_DIMER"/>
    <property type="match status" value="1"/>
</dbReference>
<keyword evidence="5 14" id="KW-0863">Zinc-finger</keyword>
<reference evidence="14" key="2">
    <citation type="submission" date="2019-07" db="EMBL/GenBank/DDBJ databases">
        <authorList>
            <person name="Yang Y."/>
            <person name="Bocs S."/>
            <person name="Baudouin L."/>
        </authorList>
    </citation>
    <scope>NUCLEOTIDE SEQUENCE</scope>
    <source>
        <tissue evidence="14">Spear leaf of Hainan Tall coconut</tissue>
    </source>
</reference>